<proteinExistence type="predicted"/>
<keyword evidence="2" id="KW-1185">Reference proteome</keyword>
<protein>
    <submittedName>
        <fullName evidence="1">Uncharacterized protein</fullName>
    </submittedName>
</protein>
<reference evidence="1" key="1">
    <citation type="submission" date="2022-04" db="EMBL/GenBank/DDBJ databases">
        <title>Genome of the entomopathogenic fungus Entomophthora muscae.</title>
        <authorList>
            <person name="Elya C."/>
            <person name="Lovett B.R."/>
            <person name="Lee E."/>
            <person name="Macias A.M."/>
            <person name="Hajek A.E."/>
            <person name="De Bivort B.L."/>
            <person name="Kasson M.T."/>
            <person name="De Fine Licht H.H."/>
            <person name="Stajich J.E."/>
        </authorList>
    </citation>
    <scope>NUCLEOTIDE SEQUENCE</scope>
    <source>
        <strain evidence="1">Berkeley</strain>
    </source>
</reference>
<dbReference type="EMBL" id="QTSX02006461">
    <property type="protein sequence ID" value="KAJ9054203.1"/>
    <property type="molecule type" value="Genomic_DNA"/>
</dbReference>
<name>A0ACC2RW29_9FUNG</name>
<sequence length="127" mass="14685">MPRTLKQLDSHLSSTPRPLGWSWGYTSVYYLLNHFTLFLGRFRLFGHLLHTLMIGIPVGSTLAKFNLGAPLHLIEERLLNEWIPDSAPSDMAFDTPATHLMYYNTLKLHMMRHINLDQVTNLQSLYC</sequence>
<accession>A0ACC2RW29</accession>
<evidence type="ECO:0000313" key="2">
    <source>
        <dbReference type="Proteomes" id="UP001165960"/>
    </source>
</evidence>
<gene>
    <name evidence="1" type="ORF">DSO57_1017166</name>
</gene>
<evidence type="ECO:0000313" key="1">
    <source>
        <dbReference type="EMBL" id="KAJ9054203.1"/>
    </source>
</evidence>
<comment type="caution">
    <text evidence="1">The sequence shown here is derived from an EMBL/GenBank/DDBJ whole genome shotgun (WGS) entry which is preliminary data.</text>
</comment>
<organism evidence="1 2">
    <name type="scientific">Entomophthora muscae</name>
    <dbReference type="NCBI Taxonomy" id="34485"/>
    <lineage>
        <taxon>Eukaryota</taxon>
        <taxon>Fungi</taxon>
        <taxon>Fungi incertae sedis</taxon>
        <taxon>Zoopagomycota</taxon>
        <taxon>Entomophthoromycotina</taxon>
        <taxon>Entomophthoromycetes</taxon>
        <taxon>Entomophthorales</taxon>
        <taxon>Entomophthoraceae</taxon>
        <taxon>Entomophthora</taxon>
    </lineage>
</organism>
<dbReference type="Proteomes" id="UP001165960">
    <property type="component" value="Unassembled WGS sequence"/>
</dbReference>